<keyword evidence="2" id="KW-1185">Reference proteome</keyword>
<organism evidence="1 2">
    <name type="scientific">Paramecium sonneborni</name>
    <dbReference type="NCBI Taxonomy" id="65129"/>
    <lineage>
        <taxon>Eukaryota</taxon>
        <taxon>Sar</taxon>
        <taxon>Alveolata</taxon>
        <taxon>Ciliophora</taxon>
        <taxon>Intramacronucleata</taxon>
        <taxon>Oligohymenophorea</taxon>
        <taxon>Peniculida</taxon>
        <taxon>Parameciidae</taxon>
        <taxon>Paramecium</taxon>
    </lineage>
</organism>
<comment type="caution">
    <text evidence="1">The sequence shown here is derived from an EMBL/GenBank/DDBJ whole genome shotgun (WGS) entry which is preliminary data.</text>
</comment>
<dbReference type="EMBL" id="CAJJDN010000080">
    <property type="protein sequence ID" value="CAD8103733.1"/>
    <property type="molecule type" value="Genomic_DNA"/>
</dbReference>
<gene>
    <name evidence="1" type="ORF">PSON_ATCC_30995.1.T0800246</name>
</gene>
<evidence type="ECO:0000313" key="1">
    <source>
        <dbReference type="EMBL" id="CAD8103733.1"/>
    </source>
</evidence>
<dbReference type="Proteomes" id="UP000692954">
    <property type="component" value="Unassembled WGS sequence"/>
</dbReference>
<protein>
    <submittedName>
        <fullName evidence="1">Uncharacterized protein</fullName>
    </submittedName>
</protein>
<name>A0A8S1PLZ3_9CILI</name>
<dbReference type="AlphaFoldDB" id="A0A8S1PLZ3"/>
<sequence>MKLNQRKGLVEILGFSQTKQVKTLLKISKVQMIVCHLKKLYNDQEFCKLIPWLQQMMQLNKGQRNLNKSNLHIRKKISGFIIFITQIQVVYANNLTNGKNKVIKSQ</sequence>
<accession>A0A8S1PLZ3</accession>
<evidence type="ECO:0000313" key="2">
    <source>
        <dbReference type="Proteomes" id="UP000692954"/>
    </source>
</evidence>
<proteinExistence type="predicted"/>
<reference evidence="1" key="1">
    <citation type="submission" date="2021-01" db="EMBL/GenBank/DDBJ databases">
        <authorList>
            <consortium name="Genoscope - CEA"/>
            <person name="William W."/>
        </authorList>
    </citation>
    <scope>NUCLEOTIDE SEQUENCE</scope>
</reference>